<keyword evidence="3 6" id="KW-0012">Acyltransferase</keyword>
<evidence type="ECO:0000259" key="5">
    <source>
        <dbReference type="SMART" id="SM00563"/>
    </source>
</evidence>
<feature type="transmembrane region" description="Helical" evidence="4">
    <location>
        <begin position="39"/>
        <end position="60"/>
    </location>
</feature>
<reference evidence="7" key="1">
    <citation type="submission" date="2016-11" db="EMBL/GenBank/DDBJ databases">
        <authorList>
            <person name="Varghese N."/>
            <person name="Submissions S."/>
        </authorList>
    </citation>
    <scope>NUCLEOTIDE SEQUENCE [LARGE SCALE GENOMIC DNA]</scope>
    <source>
        <strain evidence="7">DSM 16219</strain>
    </source>
</reference>
<keyword evidence="4" id="KW-0472">Membrane</keyword>
<dbReference type="SMART" id="SM00563">
    <property type="entry name" value="PlsC"/>
    <property type="match status" value="1"/>
</dbReference>
<evidence type="ECO:0000313" key="7">
    <source>
        <dbReference type="Proteomes" id="UP000183994"/>
    </source>
</evidence>
<dbReference type="SUPFAM" id="SSF69593">
    <property type="entry name" value="Glycerol-3-phosphate (1)-acyltransferase"/>
    <property type="match status" value="1"/>
</dbReference>
<feature type="domain" description="Phospholipid/glycerol acyltransferase" evidence="5">
    <location>
        <begin position="76"/>
        <end position="189"/>
    </location>
</feature>
<evidence type="ECO:0000256" key="1">
    <source>
        <dbReference type="ARBA" id="ARBA00005189"/>
    </source>
</evidence>
<sequence>MFNRLISIALLIFIAVTSIFFFCGALLLWLLTVLFDKRLVILHLYTCAWAYLYVLVMPAWKVHFLGKEKINPKKTYVVTSNHQSQLDILVCFGLFFHFKWVSKAEIFKVPLIGWNMVLNRYVKLIRGDRESIRQMMEACEQRLSEGSSVFFFPEGTRSATGKVKTFKPGAFVLAKKMKLPILPIAVRGTTHALPKNSMNFHGSHEIFVTVLDEIPYEEFKDMEDGELAEMVRRRIIPHVEVEEEKAA</sequence>
<keyword evidence="2 6" id="KW-0808">Transferase</keyword>
<dbReference type="AlphaFoldDB" id="A0A1M6HAM0"/>
<dbReference type="InterPro" id="IPR002123">
    <property type="entry name" value="Plipid/glycerol_acylTrfase"/>
</dbReference>
<dbReference type="STRING" id="1121393.SAMN02745216_01170"/>
<proteinExistence type="predicted"/>
<evidence type="ECO:0000256" key="2">
    <source>
        <dbReference type="ARBA" id="ARBA00022679"/>
    </source>
</evidence>
<keyword evidence="4" id="KW-0812">Transmembrane</keyword>
<protein>
    <submittedName>
        <fullName evidence="6">1-acyl-sn-glycerol-3-phosphate acyltransferase</fullName>
    </submittedName>
</protein>
<keyword evidence="7" id="KW-1185">Reference proteome</keyword>
<dbReference type="CDD" id="cd07989">
    <property type="entry name" value="LPLAT_AGPAT-like"/>
    <property type="match status" value="1"/>
</dbReference>
<evidence type="ECO:0000256" key="4">
    <source>
        <dbReference type="SAM" id="Phobius"/>
    </source>
</evidence>
<evidence type="ECO:0000256" key="3">
    <source>
        <dbReference type="ARBA" id="ARBA00023315"/>
    </source>
</evidence>
<keyword evidence="4" id="KW-1133">Transmembrane helix</keyword>
<dbReference type="GO" id="GO:0006654">
    <property type="term" value="P:phosphatidic acid biosynthetic process"/>
    <property type="evidence" value="ECO:0007669"/>
    <property type="project" value="TreeGrafter"/>
</dbReference>
<accession>A0A1M6HAM0</accession>
<dbReference type="RefSeq" id="WP_073473910.1">
    <property type="nucleotide sequence ID" value="NZ_FQZU01000005.1"/>
</dbReference>
<gene>
    <name evidence="6" type="ORF">SAMN02745216_01170</name>
</gene>
<dbReference type="PANTHER" id="PTHR10434:SF66">
    <property type="entry name" value="PHOSPHOLIPID_GLYCEROL ACYLTRANSFERASE DOMAIN-CONTAINING PROTEIN"/>
    <property type="match status" value="1"/>
</dbReference>
<dbReference type="EMBL" id="FQZU01000005">
    <property type="protein sequence ID" value="SHJ19287.1"/>
    <property type="molecule type" value="Genomic_DNA"/>
</dbReference>
<dbReference type="PANTHER" id="PTHR10434">
    <property type="entry name" value="1-ACYL-SN-GLYCEROL-3-PHOSPHATE ACYLTRANSFERASE"/>
    <property type="match status" value="1"/>
</dbReference>
<dbReference type="OrthoDB" id="9809618at2"/>
<feature type="transmembrane region" description="Helical" evidence="4">
    <location>
        <begin position="6"/>
        <end position="32"/>
    </location>
</feature>
<comment type="pathway">
    <text evidence="1">Lipid metabolism.</text>
</comment>
<dbReference type="Pfam" id="PF01553">
    <property type="entry name" value="Acyltransferase"/>
    <property type="match status" value="1"/>
</dbReference>
<dbReference type="Proteomes" id="UP000183994">
    <property type="component" value="Unassembled WGS sequence"/>
</dbReference>
<organism evidence="6 7">
    <name type="scientific">Desulfatibacillum alkenivorans DSM 16219</name>
    <dbReference type="NCBI Taxonomy" id="1121393"/>
    <lineage>
        <taxon>Bacteria</taxon>
        <taxon>Pseudomonadati</taxon>
        <taxon>Thermodesulfobacteriota</taxon>
        <taxon>Desulfobacteria</taxon>
        <taxon>Desulfobacterales</taxon>
        <taxon>Desulfatibacillaceae</taxon>
        <taxon>Desulfatibacillum</taxon>
    </lineage>
</organism>
<dbReference type="GO" id="GO:0003841">
    <property type="term" value="F:1-acylglycerol-3-phosphate O-acyltransferase activity"/>
    <property type="evidence" value="ECO:0007669"/>
    <property type="project" value="TreeGrafter"/>
</dbReference>
<evidence type="ECO:0000313" key="6">
    <source>
        <dbReference type="EMBL" id="SHJ19287.1"/>
    </source>
</evidence>
<name>A0A1M6HAM0_9BACT</name>